<keyword evidence="7" id="KW-0539">Nucleus</keyword>
<evidence type="ECO:0000256" key="3">
    <source>
        <dbReference type="ARBA" id="ARBA00022737"/>
    </source>
</evidence>
<dbReference type="FunFam" id="3.30.160.60:FF:000145">
    <property type="entry name" value="Zinc finger protein 574"/>
    <property type="match status" value="1"/>
</dbReference>
<organism evidence="11">
    <name type="scientific">Xenopsylla cheopis</name>
    <name type="common">Oriental rat flea</name>
    <name type="synonym">Pulex cheopis</name>
    <dbReference type="NCBI Taxonomy" id="163159"/>
    <lineage>
        <taxon>Eukaryota</taxon>
        <taxon>Metazoa</taxon>
        <taxon>Ecdysozoa</taxon>
        <taxon>Arthropoda</taxon>
        <taxon>Hexapoda</taxon>
        <taxon>Insecta</taxon>
        <taxon>Pterygota</taxon>
        <taxon>Neoptera</taxon>
        <taxon>Endopterygota</taxon>
        <taxon>Siphonaptera</taxon>
        <taxon>Pulicidae</taxon>
        <taxon>Xenopsyllinae</taxon>
        <taxon>Xenopsylla</taxon>
    </lineage>
</organism>
<keyword evidence="6" id="KW-0238">DNA-binding</keyword>
<dbReference type="Pfam" id="PF00096">
    <property type="entry name" value="zf-C2H2"/>
    <property type="match status" value="2"/>
</dbReference>
<keyword evidence="5" id="KW-0862">Zinc</keyword>
<reference evidence="11" key="1">
    <citation type="submission" date="2020-03" db="EMBL/GenBank/DDBJ databases">
        <title>Transcriptomic Profiling of the Digestive Tract of the Rat Flea, Xenopsylla cheopis, Following Blood Feeding and Infection with Yersinia pestis.</title>
        <authorList>
            <person name="Bland D.M."/>
            <person name="Martens C.A."/>
            <person name="Virtaneva K."/>
            <person name="Kanakabandi K."/>
            <person name="Long D."/>
            <person name="Rosenke R."/>
            <person name="Saturday G.A."/>
            <person name="Hoyt F.H."/>
            <person name="Bruno D.P."/>
            <person name="Ribeiro J.M.C."/>
            <person name="Hinnebusch J."/>
        </authorList>
    </citation>
    <scope>NUCLEOTIDE SEQUENCE</scope>
</reference>
<comment type="subcellular location">
    <subcellularLocation>
        <location evidence="1">Nucleus</location>
    </subcellularLocation>
</comment>
<evidence type="ECO:0000256" key="9">
    <source>
        <dbReference type="SAM" id="MobiDB-lite"/>
    </source>
</evidence>
<evidence type="ECO:0000259" key="10">
    <source>
        <dbReference type="PROSITE" id="PS50157"/>
    </source>
</evidence>
<feature type="compositionally biased region" description="Low complexity" evidence="9">
    <location>
        <begin position="205"/>
        <end position="221"/>
    </location>
</feature>
<dbReference type="InterPro" id="IPR013087">
    <property type="entry name" value="Znf_C2H2_type"/>
</dbReference>
<evidence type="ECO:0000256" key="1">
    <source>
        <dbReference type="ARBA" id="ARBA00004123"/>
    </source>
</evidence>
<dbReference type="GO" id="GO:0008270">
    <property type="term" value="F:zinc ion binding"/>
    <property type="evidence" value="ECO:0007669"/>
    <property type="project" value="UniProtKB-KW"/>
</dbReference>
<evidence type="ECO:0000256" key="5">
    <source>
        <dbReference type="ARBA" id="ARBA00022833"/>
    </source>
</evidence>
<dbReference type="SMART" id="SM00355">
    <property type="entry name" value="ZnF_C2H2"/>
    <property type="match status" value="4"/>
</dbReference>
<protein>
    <submittedName>
        <fullName evidence="11">Putative c2h2-type zn-finger protein</fullName>
    </submittedName>
</protein>
<sequence length="554" mass="60736">MNFTPFTGQFAGTIPPGAVHQFATAKFAQNIASANGQVLGVLSGGEGGVHYLRPVDGSSFGANQIPTSNTQTLITLPITMPGSKPGEPQQTVQIQVVNTSAAQQIQQPKYQVAQMQIPIQTFQQGTTVLTVAYNPQEGGDGVQILGNQGLPEGMTVVAAIQPQDLQLLANSGLSIQNCEPQEEEETEIKEEPIVKQEIKEEVNEISNNTTASSSATTTSITQMPPGWQSIVSAPGTDLAEYLNRLPSQTLPLSLHHFLKFSAETIKRESLVESSPLCGSISETHILPDNNIQEEQETQEDGSSDKPKRKKKYKKKPPKPRRPKPGQVQIATALDGTTLFCCPECHMAYPEKECLEQHLVGHKIERRFICDICGAGLKRKEHLERHKLGHNPDRPFICSICMKGFKRKEHLNLHFVIHSGEKTEVCEECGKGFYRKDHLRKHARSHITRKLKEQMMLQSQQQAAGNQQVTDANTSSTEIQQQTTQHSITLPNNVTIQVPTSSLPLPVQITVPSLIPSPTSNEENIINSESSSSSMSTVVLPSSAETGSLNLIHRH</sequence>
<dbReference type="GO" id="GO:0003677">
    <property type="term" value="F:DNA binding"/>
    <property type="evidence" value="ECO:0007669"/>
    <property type="project" value="UniProtKB-KW"/>
</dbReference>
<evidence type="ECO:0000256" key="4">
    <source>
        <dbReference type="ARBA" id="ARBA00022771"/>
    </source>
</evidence>
<feature type="compositionally biased region" description="Low complexity" evidence="9">
    <location>
        <begin position="516"/>
        <end position="540"/>
    </location>
</feature>
<feature type="region of interest" description="Disordered" evidence="9">
    <location>
        <begin position="205"/>
        <end position="228"/>
    </location>
</feature>
<accession>A0A6M2DQL4</accession>
<keyword evidence="2" id="KW-0479">Metal-binding</keyword>
<dbReference type="InterPro" id="IPR036236">
    <property type="entry name" value="Znf_C2H2_sf"/>
</dbReference>
<evidence type="ECO:0000256" key="7">
    <source>
        <dbReference type="ARBA" id="ARBA00023242"/>
    </source>
</evidence>
<feature type="region of interest" description="Disordered" evidence="9">
    <location>
        <begin position="282"/>
        <end position="327"/>
    </location>
</feature>
<keyword evidence="4 8" id="KW-0863">Zinc-finger</keyword>
<dbReference type="PANTHER" id="PTHR16515">
    <property type="entry name" value="PR DOMAIN ZINC FINGER PROTEIN"/>
    <property type="match status" value="1"/>
</dbReference>
<name>A0A6M2DQL4_XENCH</name>
<feature type="domain" description="C2H2-type" evidence="10">
    <location>
        <begin position="339"/>
        <end position="366"/>
    </location>
</feature>
<dbReference type="EMBL" id="GIIL01004883">
    <property type="protein sequence ID" value="NOV48609.1"/>
    <property type="molecule type" value="Transcribed_RNA"/>
</dbReference>
<dbReference type="PROSITE" id="PS50157">
    <property type="entry name" value="ZINC_FINGER_C2H2_2"/>
    <property type="match status" value="4"/>
</dbReference>
<feature type="region of interest" description="Disordered" evidence="9">
    <location>
        <begin position="457"/>
        <end position="485"/>
    </location>
</feature>
<evidence type="ECO:0000313" key="11">
    <source>
        <dbReference type="EMBL" id="NOV48609.1"/>
    </source>
</evidence>
<dbReference type="InterPro" id="IPR050331">
    <property type="entry name" value="Zinc_finger"/>
</dbReference>
<dbReference type="GO" id="GO:0005634">
    <property type="term" value="C:nucleus"/>
    <property type="evidence" value="ECO:0007669"/>
    <property type="project" value="UniProtKB-SubCell"/>
</dbReference>
<dbReference type="Gene3D" id="3.30.160.60">
    <property type="entry name" value="Classic Zinc Finger"/>
    <property type="match status" value="3"/>
</dbReference>
<dbReference type="SUPFAM" id="SSF57667">
    <property type="entry name" value="beta-beta-alpha zinc fingers"/>
    <property type="match status" value="2"/>
</dbReference>
<feature type="domain" description="C2H2-type" evidence="10">
    <location>
        <begin position="367"/>
        <end position="394"/>
    </location>
</feature>
<evidence type="ECO:0000256" key="6">
    <source>
        <dbReference type="ARBA" id="ARBA00023125"/>
    </source>
</evidence>
<feature type="compositionally biased region" description="Basic residues" evidence="9">
    <location>
        <begin position="306"/>
        <end position="323"/>
    </location>
</feature>
<dbReference type="PROSITE" id="PS00028">
    <property type="entry name" value="ZINC_FINGER_C2H2_1"/>
    <property type="match status" value="4"/>
</dbReference>
<feature type="domain" description="C2H2-type" evidence="10">
    <location>
        <begin position="423"/>
        <end position="450"/>
    </location>
</feature>
<dbReference type="PANTHER" id="PTHR16515:SF49">
    <property type="entry name" value="GASTRULA ZINC FINGER PROTEIN XLCGF49.1-LIKE-RELATED"/>
    <property type="match status" value="1"/>
</dbReference>
<feature type="compositionally biased region" description="Acidic residues" evidence="9">
    <location>
        <begin position="291"/>
        <end position="301"/>
    </location>
</feature>
<proteinExistence type="predicted"/>
<keyword evidence="3" id="KW-0677">Repeat</keyword>
<feature type="region of interest" description="Disordered" evidence="9">
    <location>
        <begin position="511"/>
        <end position="540"/>
    </location>
</feature>
<dbReference type="GO" id="GO:0010468">
    <property type="term" value="P:regulation of gene expression"/>
    <property type="evidence" value="ECO:0007669"/>
    <property type="project" value="TreeGrafter"/>
</dbReference>
<dbReference type="AlphaFoldDB" id="A0A6M2DQL4"/>
<feature type="domain" description="C2H2-type" evidence="10">
    <location>
        <begin position="395"/>
        <end position="422"/>
    </location>
</feature>
<evidence type="ECO:0000256" key="8">
    <source>
        <dbReference type="PROSITE-ProRule" id="PRU00042"/>
    </source>
</evidence>
<evidence type="ECO:0000256" key="2">
    <source>
        <dbReference type="ARBA" id="ARBA00022723"/>
    </source>
</evidence>
<dbReference type="FunFam" id="3.30.160.60:FF:000065">
    <property type="entry name" value="B-cell CLL/lymphoma 6, member B"/>
    <property type="match status" value="1"/>
</dbReference>